<sequence>MYVGNRLTINAKASATAFKTVVEEIGDEIYNVWKTNANLFCIHPAGVCTPTNKSSFRKMFQYEVRDANTASVVSGALGIPISRLSSGKRDVLGKNVMVNQSQLDAQVPNIQNLVQCIE</sequence>
<proteinExistence type="predicted"/>
<dbReference type="Proteomes" id="UP000254802">
    <property type="component" value="Unassembled WGS sequence"/>
</dbReference>
<reference evidence="1 2" key="1">
    <citation type="submission" date="2018-06" db="EMBL/GenBank/DDBJ databases">
        <authorList>
            <consortium name="Pathogen Informatics"/>
            <person name="Doyle S."/>
        </authorList>
    </citation>
    <scope>NUCLEOTIDE SEQUENCE [LARGE SCALE GENOMIC DNA]</scope>
    <source>
        <strain evidence="1 2">NCTC10638</strain>
    </source>
</reference>
<accession>A0A378MTY7</accession>
<protein>
    <submittedName>
        <fullName evidence="1">Uncharacterized protein</fullName>
    </submittedName>
</protein>
<evidence type="ECO:0000313" key="2">
    <source>
        <dbReference type="Proteomes" id="UP000254802"/>
    </source>
</evidence>
<dbReference type="EMBL" id="UGPN01000002">
    <property type="protein sequence ID" value="STY59564.1"/>
    <property type="molecule type" value="Genomic_DNA"/>
</dbReference>
<organism evidence="1 2">
    <name type="scientific">Mannheimia haemolytica</name>
    <name type="common">Pasteurella haemolytica</name>
    <dbReference type="NCBI Taxonomy" id="75985"/>
    <lineage>
        <taxon>Bacteria</taxon>
        <taxon>Pseudomonadati</taxon>
        <taxon>Pseudomonadota</taxon>
        <taxon>Gammaproteobacteria</taxon>
        <taxon>Pasteurellales</taxon>
        <taxon>Pasteurellaceae</taxon>
        <taxon>Mannheimia</taxon>
    </lineage>
</organism>
<evidence type="ECO:0000313" key="1">
    <source>
        <dbReference type="EMBL" id="STY59564.1"/>
    </source>
</evidence>
<dbReference type="AlphaFoldDB" id="A0A378MTY7"/>
<gene>
    <name evidence="1" type="ORF">NCTC10638_00742</name>
</gene>
<name>A0A378MTY7_MANHA</name>